<keyword evidence="2" id="KW-0040">ANK repeat</keyword>
<dbReference type="AlphaFoldDB" id="A0A1V8T4N2"/>
<dbReference type="Pfam" id="PF22939">
    <property type="entry name" value="WHD_GPIID"/>
    <property type="match status" value="1"/>
</dbReference>
<dbReference type="SUPFAM" id="SSF52540">
    <property type="entry name" value="P-loop containing nucleoside triphosphate hydrolases"/>
    <property type="match status" value="1"/>
</dbReference>
<dbReference type="Gene3D" id="3.40.50.300">
    <property type="entry name" value="P-loop containing nucleotide triphosphate hydrolases"/>
    <property type="match status" value="1"/>
</dbReference>
<dbReference type="Pfam" id="PF24883">
    <property type="entry name" value="NPHP3_N"/>
    <property type="match status" value="1"/>
</dbReference>
<dbReference type="InterPro" id="IPR056884">
    <property type="entry name" value="NPHP3-like_N"/>
</dbReference>
<feature type="repeat" description="ANK" evidence="2">
    <location>
        <begin position="693"/>
        <end position="725"/>
    </location>
</feature>
<feature type="domain" description="Nephrocystin 3-like N-terminal" evidence="4">
    <location>
        <begin position="191"/>
        <end position="347"/>
    </location>
</feature>
<dbReference type="EMBL" id="NAJO01000017">
    <property type="protein sequence ID" value="OQO06201.1"/>
    <property type="molecule type" value="Genomic_DNA"/>
</dbReference>
<dbReference type="InParanoid" id="A0A1V8T4N2"/>
<dbReference type="InterPro" id="IPR002110">
    <property type="entry name" value="Ankyrin_rpt"/>
</dbReference>
<keyword evidence="1" id="KW-0677">Repeat</keyword>
<dbReference type="PANTHER" id="PTHR10039:SF16">
    <property type="entry name" value="GPI INOSITOL-DEACYLASE"/>
    <property type="match status" value="1"/>
</dbReference>
<gene>
    <name evidence="5" type="ORF">B0A48_08789</name>
</gene>
<evidence type="ECO:0000313" key="6">
    <source>
        <dbReference type="Proteomes" id="UP000192596"/>
    </source>
</evidence>
<evidence type="ECO:0000259" key="4">
    <source>
        <dbReference type="Pfam" id="PF24883"/>
    </source>
</evidence>
<dbReference type="InterPro" id="IPR036770">
    <property type="entry name" value="Ankyrin_rpt-contain_sf"/>
</dbReference>
<name>A0A1V8T4N2_9PEZI</name>
<dbReference type="PANTHER" id="PTHR10039">
    <property type="entry name" value="AMELOGENIN"/>
    <property type="match status" value="1"/>
</dbReference>
<protein>
    <submittedName>
        <fullName evidence="5">Uncharacterized protein</fullName>
    </submittedName>
</protein>
<feature type="domain" description="GPI inositol-deacylase winged helix" evidence="3">
    <location>
        <begin position="453"/>
        <end position="535"/>
    </location>
</feature>
<dbReference type="SMART" id="SM00248">
    <property type="entry name" value="ANK"/>
    <property type="match status" value="3"/>
</dbReference>
<evidence type="ECO:0000256" key="2">
    <source>
        <dbReference type="PROSITE-ProRule" id="PRU00023"/>
    </source>
</evidence>
<dbReference type="InterPro" id="IPR054471">
    <property type="entry name" value="GPIID_WHD"/>
</dbReference>
<dbReference type="InterPro" id="IPR027417">
    <property type="entry name" value="P-loop_NTPase"/>
</dbReference>
<proteinExistence type="predicted"/>
<organism evidence="5 6">
    <name type="scientific">Cryoendolithus antarcticus</name>
    <dbReference type="NCBI Taxonomy" id="1507870"/>
    <lineage>
        <taxon>Eukaryota</taxon>
        <taxon>Fungi</taxon>
        <taxon>Dikarya</taxon>
        <taxon>Ascomycota</taxon>
        <taxon>Pezizomycotina</taxon>
        <taxon>Dothideomycetes</taxon>
        <taxon>Dothideomycetidae</taxon>
        <taxon>Cladosporiales</taxon>
        <taxon>Cladosporiaceae</taxon>
        <taxon>Cryoendolithus</taxon>
    </lineage>
</organism>
<evidence type="ECO:0000256" key="1">
    <source>
        <dbReference type="ARBA" id="ARBA00022737"/>
    </source>
</evidence>
<evidence type="ECO:0000259" key="3">
    <source>
        <dbReference type="Pfam" id="PF22939"/>
    </source>
</evidence>
<sequence>MADPVSVTGLALQVGSLLKQLVDYWKAVKGAHKEIQSFQSELFALKGVLRDIETAQDTAGQRPSRRDLTETLIAASTILGELAKKLDMRKHRVTKALTWPFEKSECTELLVRLERIKTWLMLYSMGEQQTGISLVQDALQELTDTVKDDIAERKSKLQSDEQRALVDLLDSPSSDAVHAKACATWQGTTPGAWFLDGYLQPWIWDDHPTAKMILLNGKSGAGKTILMSRAVDWMTTLDVRGSIPLTAKFYCVYSDDSTQDVTNVLGVLVAQLALRKPSILDVLDPKPTKAKQASSAQLESCIIAAAAETRVLLVVDALNESSGRSAIYHSLLRLAGENDNMRILVSSTPGSGISDHQHMPCMQVDMAAARFTPDMARFIDESIAHSEVLQRLPRVDIHDALLAKADGSFRWLELQIQHISTQPTARRALQATQNTPKTLDDTYAATLARVPAESRDMVKEALAWVAFAHRPLDLDELNEAVIIEDEQQDIDDTYRIAPQDLLLTLCQGLLSFDPVVSTVTFAHQSAWTYLISDVSKGAEGSFWYLDEDHWMRHIVRKCLTHLLMEPFSYGRALLQRRAGLHVLYPLLDFSSTRWAFYAANVQLGPDELGLALRFFQTHRRKKFGGNFAFWISALLQDTELDHVEVTKRAEPLYYAASYGCLQIMQMLFDEGYVTRSRTPSDTRWDIDHQCGRYNSTALTVACWRGYTDVAKALLEAGADFDIDDAEGYNCLDWARILSHHSCVELLKSFGAREIVDPDSEPHEDAGWKHVKVCEAHNDSRNWRSMTVPYDGYMGNC</sequence>
<dbReference type="STRING" id="1507870.A0A1V8T4N2"/>
<dbReference type="PROSITE" id="PS50088">
    <property type="entry name" value="ANK_REPEAT"/>
    <property type="match status" value="1"/>
</dbReference>
<dbReference type="Proteomes" id="UP000192596">
    <property type="component" value="Unassembled WGS sequence"/>
</dbReference>
<reference evidence="6" key="1">
    <citation type="submission" date="2017-03" db="EMBL/GenBank/DDBJ databases">
        <title>Genomes of endolithic fungi from Antarctica.</title>
        <authorList>
            <person name="Coleine C."/>
            <person name="Masonjones S."/>
            <person name="Stajich J.E."/>
        </authorList>
    </citation>
    <scope>NUCLEOTIDE SEQUENCE [LARGE SCALE GENOMIC DNA]</scope>
    <source>
        <strain evidence="6">CCFEE 5527</strain>
    </source>
</reference>
<dbReference type="Gene3D" id="1.25.40.20">
    <property type="entry name" value="Ankyrin repeat-containing domain"/>
    <property type="match status" value="1"/>
</dbReference>
<dbReference type="Pfam" id="PF12796">
    <property type="entry name" value="Ank_2"/>
    <property type="match status" value="1"/>
</dbReference>
<keyword evidence="6" id="KW-1185">Reference proteome</keyword>
<dbReference type="OrthoDB" id="1577640at2759"/>
<accession>A0A1V8T4N2</accession>
<dbReference type="PROSITE" id="PS50297">
    <property type="entry name" value="ANK_REP_REGION"/>
    <property type="match status" value="1"/>
</dbReference>
<evidence type="ECO:0000313" key="5">
    <source>
        <dbReference type="EMBL" id="OQO06201.1"/>
    </source>
</evidence>
<comment type="caution">
    <text evidence="5">The sequence shown here is derived from an EMBL/GenBank/DDBJ whole genome shotgun (WGS) entry which is preliminary data.</text>
</comment>
<dbReference type="SUPFAM" id="SSF48403">
    <property type="entry name" value="Ankyrin repeat"/>
    <property type="match status" value="1"/>
</dbReference>